<dbReference type="STRING" id="888061.AXF15_02725"/>
<dbReference type="Pfam" id="PF03459">
    <property type="entry name" value="TOBE"/>
    <property type="match status" value="2"/>
</dbReference>
<dbReference type="PROSITE" id="PS51866">
    <property type="entry name" value="MOP"/>
    <property type="match status" value="2"/>
</dbReference>
<feature type="domain" description="Mop" evidence="4">
    <location>
        <begin position="208"/>
        <end position="274"/>
    </location>
</feature>
<feature type="domain" description="Mop" evidence="4">
    <location>
        <begin position="280"/>
        <end position="346"/>
    </location>
</feature>
<evidence type="ECO:0000256" key="1">
    <source>
        <dbReference type="ARBA" id="ARBA00022505"/>
    </source>
</evidence>
<dbReference type="KEGG" id="doa:AXF15_02725"/>
<dbReference type="PROSITE" id="PS51898">
    <property type="entry name" value="TYR_RECOMBINASE"/>
    <property type="match status" value="1"/>
</dbReference>
<dbReference type="SUPFAM" id="SSF50331">
    <property type="entry name" value="MOP-like"/>
    <property type="match status" value="2"/>
</dbReference>
<dbReference type="GO" id="GO:0015689">
    <property type="term" value="P:molybdate ion transport"/>
    <property type="evidence" value="ECO:0007669"/>
    <property type="project" value="InterPro"/>
</dbReference>
<sequence>MNMPRPADHGRIVAGSDDCLNPLQLHELEEEFRRWTGASKRADVTAARKRVLLIFLLIRHTGAKLHEVLALNPDVDIDHERLMVSFGRRGGEQVRSVPLAGPLAREILALAAEVDFRKGATLHVDPAFVRRKFYERALACGFPKNLGSPEMIRKSRGVELMQSNMPLPAVQVYLGHSSPNLTSAYVSFSQREIQAITASFLERESARRTSARNSFFGKITRIRHSDIQALVELTTPDGHVVSSIITQESLNILGLQKGRLAAVEVKASWLSLEKSDTEPLSSAENRIPGHIARVTCGGLTTECAVAIGTGTVLCALVTTESARRLDLRQGDRIWAVFSCHAAVVRVD</sequence>
<keyword evidence="2" id="KW-0233">DNA recombination</keyword>
<evidence type="ECO:0000256" key="3">
    <source>
        <dbReference type="PROSITE-ProRule" id="PRU01213"/>
    </source>
</evidence>
<dbReference type="EMBL" id="CP014230">
    <property type="protein sequence ID" value="AMD92126.1"/>
    <property type="molecule type" value="Genomic_DNA"/>
</dbReference>
<reference evidence="7" key="1">
    <citation type="submission" date="2016-02" db="EMBL/GenBank/DDBJ databases">
        <authorList>
            <person name="Holder M.E."/>
            <person name="Ajami N.J."/>
            <person name="Petrosino J.F."/>
        </authorList>
    </citation>
    <scope>NUCLEOTIDE SEQUENCE [LARGE SCALE GENOMIC DNA]</scope>
    <source>
        <strain evidence="7">DSM 12838</strain>
    </source>
</reference>
<dbReference type="GO" id="GO:0006310">
    <property type="term" value="P:DNA recombination"/>
    <property type="evidence" value="ECO:0007669"/>
    <property type="project" value="UniProtKB-KW"/>
</dbReference>
<dbReference type="SUPFAM" id="SSF56349">
    <property type="entry name" value="DNA breaking-rejoining enzymes"/>
    <property type="match status" value="1"/>
</dbReference>
<dbReference type="GO" id="GO:0015074">
    <property type="term" value="P:DNA integration"/>
    <property type="evidence" value="ECO:0007669"/>
    <property type="project" value="InterPro"/>
</dbReference>
<dbReference type="InterPro" id="IPR008995">
    <property type="entry name" value="Mo/tungstate-bd_C_term_dom"/>
</dbReference>
<dbReference type="OrthoDB" id="9814406at2"/>
<evidence type="ECO:0000259" key="4">
    <source>
        <dbReference type="PROSITE" id="PS51866"/>
    </source>
</evidence>
<dbReference type="Gene3D" id="2.40.50.100">
    <property type="match status" value="2"/>
</dbReference>
<dbReference type="InterPro" id="IPR005116">
    <property type="entry name" value="Transp-assoc_OB_typ1"/>
</dbReference>
<evidence type="ECO:0000256" key="2">
    <source>
        <dbReference type="ARBA" id="ARBA00023172"/>
    </source>
</evidence>
<protein>
    <submittedName>
        <fullName evidence="6">Transporter</fullName>
    </submittedName>
</protein>
<dbReference type="InterPro" id="IPR013762">
    <property type="entry name" value="Integrase-like_cat_sf"/>
</dbReference>
<accession>A0A0X8JNT7</accession>
<name>A0A0X8JNT7_9BACT</name>
<organism evidence="6 7">
    <name type="scientific">Desulfomicrobium orale DSM 12838</name>
    <dbReference type="NCBI Taxonomy" id="888061"/>
    <lineage>
        <taxon>Bacteria</taxon>
        <taxon>Pseudomonadati</taxon>
        <taxon>Thermodesulfobacteriota</taxon>
        <taxon>Desulfovibrionia</taxon>
        <taxon>Desulfovibrionales</taxon>
        <taxon>Desulfomicrobiaceae</taxon>
        <taxon>Desulfomicrobium</taxon>
    </lineage>
</organism>
<dbReference type="InterPro" id="IPR011010">
    <property type="entry name" value="DNA_brk_join_enz"/>
</dbReference>
<keyword evidence="7" id="KW-1185">Reference proteome</keyword>
<evidence type="ECO:0000313" key="7">
    <source>
        <dbReference type="Proteomes" id="UP000063964"/>
    </source>
</evidence>
<dbReference type="Proteomes" id="UP000063964">
    <property type="component" value="Chromosome"/>
</dbReference>
<feature type="domain" description="Tyr recombinase" evidence="5">
    <location>
        <begin position="22"/>
        <end position="198"/>
    </location>
</feature>
<dbReference type="InterPro" id="IPR004606">
    <property type="entry name" value="Mop_domain"/>
</dbReference>
<dbReference type="GO" id="GO:0003677">
    <property type="term" value="F:DNA binding"/>
    <property type="evidence" value="ECO:0007669"/>
    <property type="project" value="InterPro"/>
</dbReference>
<dbReference type="CDD" id="cd00397">
    <property type="entry name" value="DNA_BRE_C"/>
    <property type="match status" value="1"/>
</dbReference>
<keyword evidence="1 3" id="KW-0500">Molybdenum</keyword>
<evidence type="ECO:0000259" key="5">
    <source>
        <dbReference type="PROSITE" id="PS51898"/>
    </source>
</evidence>
<evidence type="ECO:0000313" key="6">
    <source>
        <dbReference type="EMBL" id="AMD92126.1"/>
    </source>
</evidence>
<dbReference type="Pfam" id="PF00589">
    <property type="entry name" value="Phage_integrase"/>
    <property type="match status" value="1"/>
</dbReference>
<gene>
    <name evidence="6" type="ORF">AXF15_02725</name>
</gene>
<proteinExistence type="predicted"/>
<dbReference type="AlphaFoldDB" id="A0A0X8JNT7"/>
<dbReference type="InterPro" id="IPR002104">
    <property type="entry name" value="Integrase_catalytic"/>
</dbReference>
<dbReference type="Gene3D" id="1.10.443.10">
    <property type="entry name" value="Intergrase catalytic core"/>
    <property type="match status" value="1"/>
</dbReference>